<gene>
    <name evidence="2" type="ORF">VNO78_01637</name>
</gene>
<accession>A0AAN9SY41</accession>
<reference evidence="2 3" key="1">
    <citation type="submission" date="2024-01" db="EMBL/GenBank/DDBJ databases">
        <title>The genomes of 5 underutilized Papilionoideae crops provide insights into root nodulation and disease resistanc.</title>
        <authorList>
            <person name="Jiang F."/>
        </authorList>
    </citation>
    <scope>NUCLEOTIDE SEQUENCE [LARGE SCALE GENOMIC DNA]</scope>
    <source>
        <strain evidence="2">DUOXIRENSHENG_FW03</strain>
        <tissue evidence="2">Leaves</tissue>
    </source>
</reference>
<name>A0AAN9SY41_PSOTE</name>
<organism evidence="2 3">
    <name type="scientific">Psophocarpus tetragonolobus</name>
    <name type="common">Winged bean</name>
    <name type="synonym">Dolichos tetragonolobus</name>
    <dbReference type="NCBI Taxonomy" id="3891"/>
    <lineage>
        <taxon>Eukaryota</taxon>
        <taxon>Viridiplantae</taxon>
        <taxon>Streptophyta</taxon>
        <taxon>Embryophyta</taxon>
        <taxon>Tracheophyta</taxon>
        <taxon>Spermatophyta</taxon>
        <taxon>Magnoliopsida</taxon>
        <taxon>eudicotyledons</taxon>
        <taxon>Gunneridae</taxon>
        <taxon>Pentapetalae</taxon>
        <taxon>rosids</taxon>
        <taxon>fabids</taxon>
        <taxon>Fabales</taxon>
        <taxon>Fabaceae</taxon>
        <taxon>Papilionoideae</taxon>
        <taxon>50 kb inversion clade</taxon>
        <taxon>NPAAA clade</taxon>
        <taxon>indigoferoid/millettioid clade</taxon>
        <taxon>Phaseoleae</taxon>
        <taxon>Psophocarpus</taxon>
    </lineage>
</organism>
<evidence type="ECO:0000313" key="3">
    <source>
        <dbReference type="Proteomes" id="UP001386955"/>
    </source>
</evidence>
<evidence type="ECO:0000256" key="1">
    <source>
        <dbReference type="SAM" id="MobiDB-lite"/>
    </source>
</evidence>
<feature type="region of interest" description="Disordered" evidence="1">
    <location>
        <begin position="86"/>
        <end position="110"/>
    </location>
</feature>
<evidence type="ECO:0000313" key="2">
    <source>
        <dbReference type="EMBL" id="KAK7410667.1"/>
    </source>
</evidence>
<sequence length="110" mass="12378">MIMEETNDIRNFIPINDDDVNAEVMERRTNMKGITNNEEELHGDGLVDHTQPLKILDFGSKAMENCHTNQFMDNIVVEDTNTLAHGPSTMDVGPPCLEPLTLDPLVEQQN</sequence>
<dbReference type="AlphaFoldDB" id="A0AAN9SY41"/>
<dbReference type="Proteomes" id="UP001386955">
    <property type="component" value="Unassembled WGS sequence"/>
</dbReference>
<keyword evidence="3" id="KW-1185">Reference proteome</keyword>
<proteinExistence type="predicted"/>
<protein>
    <submittedName>
        <fullName evidence="2">Uncharacterized protein</fullName>
    </submittedName>
</protein>
<comment type="caution">
    <text evidence="2">The sequence shown here is derived from an EMBL/GenBank/DDBJ whole genome shotgun (WGS) entry which is preliminary data.</text>
</comment>
<dbReference type="EMBL" id="JAYMYS010000001">
    <property type="protein sequence ID" value="KAK7410667.1"/>
    <property type="molecule type" value="Genomic_DNA"/>
</dbReference>